<comment type="subcellular location">
    <subcellularLocation>
        <location evidence="1">Cell envelope</location>
    </subcellularLocation>
</comment>
<gene>
    <name evidence="4" type="ORF">METZ01_LOCUS50821</name>
</gene>
<organism evidence="4">
    <name type="scientific">marine metagenome</name>
    <dbReference type="NCBI Taxonomy" id="408172"/>
    <lineage>
        <taxon>unclassified sequences</taxon>
        <taxon>metagenomes</taxon>
        <taxon>ecological metagenomes</taxon>
    </lineage>
</organism>
<dbReference type="InterPro" id="IPR018313">
    <property type="entry name" value="SBP_3_CS"/>
</dbReference>
<keyword evidence="2" id="KW-0732">Signal</keyword>
<accession>A0A381S6T0</accession>
<sequence>MFRTCLKSGMALVVTALLATSAMAESRLQQILVNGELRVGTTGDWNPMTMIDPTSKERKGFDIDIATALAADMGVKVVFVPTTWKTLVNGVVAAKYDMTSSASLSPKRALVAGYSLSYFAVEDVPLMLNKNKGKYNSWEDLNNPNVTVAVTLGTVQEKRAEVLFNKSKIIKVSAPARDYQEVLAGRADISMTSNLEAAKLVEQYPQMMVVPVQGGKNPTPLAVLLPQADQVWINYVNHWIILKSERGFFDQLKAKWLKQ</sequence>
<dbReference type="AlphaFoldDB" id="A0A381S6T0"/>
<dbReference type="SMART" id="SM00062">
    <property type="entry name" value="PBPb"/>
    <property type="match status" value="1"/>
</dbReference>
<dbReference type="InterPro" id="IPR001638">
    <property type="entry name" value="Solute-binding_3/MltF_N"/>
</dbReference>
<protein>
    <recommendedName>
        <fullName evidence="3">Solute-binding protein family 3/N-terminal domain-containing protein</fullName>
    </recommendedName>
</protein>
<dbReference type="PANTHER" id="PTHR35936:SF19">
    <property type="entry name" value="AMINO-ACID-BINDING PROTEIN YXEM-RELATED"/>
    <property type="match status" value="1"/>
</dbReference>
<name>A0A381S6T0_9ZZZZ</name>
<feature type="domain" description="Solute-binding protein family 3/N-terminal" evidence="3">
    <location>
        <begin position="36"/>
        <end position="258"/>
    </location>
</feature>
<dbReference type="PANTHER" id="PTHR35936">
    <property type="entry name" value="MEMBRANE-BOUND LYTIC MUREIN TRANSGLYCOSYLASE F"/>
    <property type="match status" value="1"/>
</dbReference>
<dbReference type="SUPFAM" id="SSF53850">
    <property type="entry name" value="Periplasmic binding protein-like II"/>
    <property type="match status" value="1"/>
</dbReference>
<dbReference type="Gene3D" id="3.40.190.10">
    <property type="entry name" value="Periplasmic binding protein-like II"/>
    <property type="match status" value="2"/>
</dbReference>
<reference evidence="4" key="1">
    <citation type="submission" date="2018-05" db="EMBL/GenBank/DDBJ databases">
        <authorList>
            <person name="Lanie J.A."/>
            <person name="Ng W.-L."/>
            <person name="Kazmierczak K.M."/>
            <person name="Andrzejewski T.M."/>
            <person name="Davidsen T.M."/>
            <person name="Wayne K.J."/>
            <person name="Tettelin H."/>
            <person name="Glass J.I."/>
            <person name="Rusch D."/>
            <person name="Podicherti R."/>
            <person name="Tsui H.-C.T."/>
            <person name="Winkler M.E."/>
        </authorList>
    </citation>
    <scope>NUCLEOTIDE SEQUENCE</scope>
</reference>
<evidence type="ECO:0000256" key="1">
    <source>
        <dbReference type="ARBA" id="ARBA00004196"/>
    </source>
</evidence>
<dbReference type="Pfam" id="PF00497">
    <property type="entry name" value="SBP_bac_3"/>
    <property type="match status" value="1"/>
</dbReference>
<dbReference type="EMBL" id="UINC01002558">
    <property type="protein sequence ID" value="SUZ97967.1"/>
    <property type="molecule type" value="Genomic_DNA"/>
</dbReference>
<evidence type="ECO:0000259" key="3">
    <source>
        <dbReference type="SMART" id="SM00062"/>
    </source>
</evidence>
<evidence type="ECO:0000313" key="4">
    <source>
        <dbReference type="EMBL" id="SUZ97967.1"/>
    </source>
</evidence>
<proteinExistence type="predicted"/>
<dbReference type="PROSITE" id="PS01039">
    <property type="entry name" value="SBP_BACTERIAL_3"/>
    <property type="match status" value="1"/>
</dbReference>
<evidence type="ECO:0000256" key="2">
    <source>
        <dbReference type="ARBA" id="ARBA00022729"/>
    </source>
</evidence>
<dbReference type="GO" id="GO:0030313">
    <property type="term" value="C:cell envelope"/>
    <property type="evidence" value="ECO:0007669"/>
    <property type="project" value="UniProtKB-SubCell"/>
</dbReference>